<dbReference type="InterPro" id="IPR008928">
    <property type="entry name" value="6-hairpin_glycosidase_sf"/>
</dbReference>
<keyword evidence="12" id="KW-1185">Reference proteome</keyword>
<keyword evidence="8" id="KW-0624">Polysaccharide degradation</keyword>
<evidence type="ECO:0000256" key="9">
    <source>
        <dbReference type="SAM" id="SignalP"/>
    </source>
</evidence>
<dbReference type="FunFam" id="1.50.10.10:FF:000020">
    <property type="entry name" value="Endoglucanase"/>
    <property type="match status" value="1"/>
</dbReference>
<name>A0A0E0DLI4_9ORYZ</name>
<dbReference type="Proteomes" id="UP000008021">
    <property type="component" value="Chromosome 5"/>
</dbReference>
<evidence type="ECO:0000256" key="2">
    <source>
        <dbReference type="ARBA" id="ARBA00007072"/>
    </source>
</evidence>
<protein>
    <recommendedName>
        <fullName evidence="3">cellulase</fullName>
        <ecNumber evidence="3">3.2.1.4</ecNumber>
    </recommendedName>
</protein>
<evidence type="ECO:0000259" key="10">
    <source>
        <dbReference type="Pfam" id="PF00759"/>
    </source>
</evidence>
<dbReference type="InterPro" id="IPR001701">
    <property type="entry name" value="Glyco_hydro_9"/>
</dbReference>
<keyword evidence="4" id="KW-0378">Hydrolase</keyword>
<dbReference type="GO" id="GO:0008810">
    <property type="term" value="F:cellulase activity"/>
    <property type="evidence" value="ECO:0007669"/>
    <property type="project" value="UniProtKB-EC"/>
</dbReference>
<organism evidence="11">
    <name type="scientific">Oryza meridionalis</name>
    <dbReference type="NCBI Taxonomy" id="40149"/>
    <lineage>
        <taxon>Eukaryota</taxon>
        <taxon>Viridiplantae</taxon>
        <taxon>Streptophyta</taxon>
        <taxon>Embryophyta</taxon>
        <taxon>Tracheophyta</taxon>
        <taxon>Spermatophyta</taxon>
        <taxon>Magnoliopsida</taxon>
        <taxon>Liliopsida</taxon>
        <taxon>Poales</taxon>
        <taxon>Poaceae</taxon>
        <taxon>BOP clade</taxon>
        <taxon>Oryzoideae</taxon>
        <taxon>Oryzeae</taxon>
        <taxon>Oryzinae</taxon>
        <taxon>Oryza</taxon>
    </lineage>
</organism>
<evidence type="ECO:0000256" key="8">
    <source>
        <dbReference type="ARBA" id="ARBA00023326"/>
    </source>
</evidence>
<keyword evidence="5" id="KW-0136">Cellulose degradation</keyword>
<comment type="catalytic activity">
    <reaction evidence="1">
        <text>Endohydrolysis of (1-&gt;4)-beta-D-glucosidic linkages in cellulose, lichenin and cereal beta-D-glucans.</text>
        <dbReference type="EC" id="3.2.1.4"/>
    </reaction>
</comment>
<dbReference type="eggNOG" id="ENOG502QRF6">
    <property type="taxonomic scope" value="Eukaryota"/>
</dbReference>
<keyword evidence="6" id="KW-0119">Carbohydrate metabolism</keyword>
<dbReference type="Pfam" id="PF00759">
    <property type="entry name" value="Glyco_hydro_9"/>
    <property type="match status" value="1"/>
</dbReference>
<dbReference type="PANTHER" id="PTHR22298">
    <property type="entry name" value="ENDO-1,4-BETA-GLUCANASE"/>
    <property type="match status" value="1"/>
</dbReference>
<dbReference type="STRING" id="40149.A0A0E0DLI4"/>
<comment type="similarity">
    <text evidence="2">Belongs to the glycosyl hydrolase 9 (cellulase E) family.</text>
</comment>
<evidence type="ECO:0000256" key="6">
    <source>
        <dbReference type="ARBA" id="ARBA00023277"/>
    </source>
</evidence>
<evidence type="ECO:0000313" key="11">
    <source>
        <dbReference type="EnsemblPlants" id="OMERI05G02150.1"/>
    </source>
</evidence>
<proteinExistence type="inferred from homology"/>
<reference evidence="11" key="1">
    <citation type="submission" date="2015-04" db="UniProtKB">
        <authorList>
            <consortium name="EnsemblPlants"/>
        </authorList>
    </citation>
    <scope>IDENTIFICATION</scope>
</reference>
<dbReference type="AlphaFoldDB" id="A0A0E0DLI4"/>
<dbReference type="InterPro" id="IPR012341">
    <property type="entry name" value="6hp_glycosidase-like_sf"/>
</dbReference>
<feature type="signal peptide" evidence="9">
    <location>
        <begin position="1"/>
        <end position="28"/>
    </location>
</feature>
<feature type="chain" id="PRO_5018652747" description="cellulase" evidence="9">
    <location>
        <begin position="29"/>
        <end position="524"/>
    </location>
</feature>
<accession>A0A0E0DLI4</accession>
<keyword evidence="9" id="KW-0732">Signal</keyword>
<evidence type="ECO:0000256" key="3">
    <source>
        <dbReference type="ARBA" id="ARBA00012601"/>
    </source>
</evidence>
<evidence type="ECO:0000313" key="12">
    <source>
        <dbReference type="Proteomes" id="UP000008021"/>
    </source>
</evidence>
<dbReference type="EnsemblPlants" id="OMERI05G02150.1">
    <property type="protein sequence ID" value="OMERI05G02150.1"/>
    <property type="gene ID" value="OMERI05G02150"/>
</dbReference>
<dbReference type="GO" id="GO:0030245">
    <property type="term" value="P:cellulose catabolic process"/>
    <property type="evidence" value="ECO:0007669"/>
    <property type="project" value="UniProtKB-KW"/>
</dbReference>
<keyword evidence="7" id="KW-0326">Glycosidase</keyword>
<reference evidence="11" key="2">
    <citation type="submission" date="2018-05" db="EMBL/GenBank/DDBJ databases">
        <title>OmerRS3 (Oryza meridionalis Reference Sequence Version 3).</title>
        <authorList>
            <person name="Zhang J."/>
            <person name="Kudrna D."/>
            <person name="Lee S."/>
            <person name="Talag J."/>
            <person name="Welchert J."/>
            <person name="Wing R.A."/>
        </authorList>
    </citation>
    <scope>NUCLEOTIDE SEQUENCE [LARGE SCALE GENOMIC DNA]</scope>
    <source>
        <strain evidence="11">cv. OR44</strain>
    </source>
</reference>
<dbReference type="HOGENOM" id="CLU_008926_1_2_1"/>
<feature type="domain" description="Glycoside hydrolase family 9" evidence="10">
    <location>
        <begin position="31"/>
        <end position="518"/>
    </location>
</feature>
<evidence type="ECO:0000256" key="4">
    <source>
        <dbReference type="ARBA" id="ARBA00022801"/>
    </source>
</evidence>
<sequence>MAGSWAMLAAAIELVVIATSCMVRDAHGHDYRAALAMSLLYFEGQRSGRLPPAQRVQWRADSALADGADHRVPDLASPPSSNVSVCARTDAMQCDMQVDLTGGYYDSGDNVKFGFPMAFTVAALSWSVVEYGDRLDAAGELGHALDAVRWGADYLTRAHASAGGGEALYVQVGDGDSDHSCWQRPEDMDTPRTAYMVNASSPGSDIAAETAAALASAAVALTPADANFSSTLLLHAKQLFEFAKNHRGLYHNSVPSAAKFYASSGDEDELLWAAAWLYIATGGEEEYSAYIAGATNVGGVRSMFSWDDKFVGAQALLVLQGKLPADGSHAEMKTNLEQFICNLVQHSGGNGGGGGGARLSPGGMLWWDSWNNMQYVTLASLVLAVHADHLTAARSASLQCGGGASRSPAQLTAFVRSQVDYILSVNPETMSYMVGYGSRYPAEVHHRAASLPSIKSSPAKVTCKGGFDYLNKGSPDPNVIAGAIVGGPDADDRYDDSRQNFRQAEPSTVTVAPIVGILARLLPS</sequence>
<evidence type="ECO:0000256" key="5">
    <source>
        <dbReference type="ARBA" id="ARBA00023001"/>
    </source>
</evidence>
<dbReference type="SUPFAM" id="SSF48208">
    <property type="entry name" value="Six-hairpin glycosidases"/>
    <property type="match status" value="1"/>
</dbReference>
<dbReference type="Gramene" id="OMERI05G02150.1">
    <property type="protein sequence ID" value="OMERI05G02150.1"/>
    <property type="gene ID" value="OMERI05G02150"/>
</dbReference>
<evidence type="ECO:0000256" key="7">
    <source>
        <dbReference type="ARBA" id="ARBA00023295"/>
    </source>
</evidence>
<dbReference type="EC" id="3.2.1.4" evidence="3"/>
<dbReference type="Gene3D" id="1.50.10.10">
    <property type="match status" value="1"/>
</dbReference>
<evidence type="ECO:0000256" key="1">
    <source>
        <dbReference type="ARBA" id="ARBA00000966"/>
    </source>
</evidence>